<dbReference type="AlphaFoldDB" id="A0A6B0RZ19"/>
<feature type="compositionally biased region" description="Gly residues" evidence="1">
    <location>
        <begin position="1"/>
        <end position="10"/>
    </location>
</feature>
<organism evidence="2 3">
    <name type="scientific">Bos mutus</name>
    <name type="common">wild yak</name>
    <dbReference type="NCBI Taxonomy" id="72004"/>
    <lineage>
        <taxon>Eukaryota</taxon>
        <taxon>Metazoa</taxon>
        <taxon>Chordata</taxon>
        <taxon>Craniata</taxon>
        <taxon>Vertebrata</taxon>
        <taxon>Euteleostomi</taxon>
        <taxon>Mammalia</taxon>
        <taxon>Eutheria</taxon>
        <taxon>Laurasiatheria</taxon>
        <taxon>Artiodactyla</taxon>
        <taxon>Ruminantia</taxon>
        <taxon>Pecora</taxon>
        <taxon>Bovidae</taxon>
        <taxon>Bovinae</taxon>
        <taxon>Bos</taxon>
    </lineage>
</organism>
<keyword evidence="3" id="KW-1185">Reference proteome</keyword>
<evidence type="ECO:0000256" key="1">
    <source>
        <dbReference type="SAM" id="MobiDB-lite"/>
    </source>
</evidence>
<sequence length="86" mass="8733">MRGGRLGGAAGAARAPGVPGGRAGLTPAPGALQSDALYCKSGRVNSHVLGSVETVVSRTFHRNLRQFSMGAQGRRPSGSIRVSGTM</sequence>
<protein>
    <submittedName>
        <fullName evidence="2">Uncharacterized protein</fullName>
    </submittedName>
</protein>
<comment type="caution">
    <text evidence="2">The sequence shown here is derived from an EMBL/GenBank/DDBJ whole genome shotgun (WGS) entry which is preliminary data.</text>
</comment>
<reference evidence="2" key="1">
    <citation type="submission" date="2019-10" db="EMBL/GenBank/DDBJ databases">
        <title>The sequence and de novo assembly of the wild yak genome.</title>
        <authorList>
            <person name="Liu Y."/>
        </authorList>
    </citation>
    <scope>NUCLEOTIDE SEQUENCE [LARGE SCALE GENOMIC DNA]</scope>
    <source>
        <strain evidence="2">WY2019</strain>
    </source>
</reference>
<evidence type="ECO:0000313" key="2">
    <source>
        <dbReference type="EMBL" id="MXQ95418.1"/>
    </source>
</evidence>
<proteinExistence type="predicted"/>
<dbReference type="Proteomes" id="UP000322234">
    <property type="component" value="Unassembled WGS sequence"/>
</dbReference>
<feature type="region of interest" description="Disordered" evidence="1">
    <location>
        <begin position="1"/>
        <end position="29"/>
    </location>
</feature>
<dbReference type="EMBL" id="VBQZ03000134">
    <property type="protein sequence ID" value="MXQ95418.1"/>
    <property type="molecule type" value="Genomic_DNA"/>
</dbReference>
<name>A0A6B0RZ19_9CETA</name>
<gene>
    <name evidence="2" type="ORF">E5288_WYG014825</name>
</gene>
<evidence type="ECO:0000313" key="3">
    <source>
        <dbReference type="Proteomes" id="UP000322234"/>
    </source>
</evidence>
<accession>A0A6B0RZ19</accession>